<reference evidence="2" key="1">
    <citation type="submission" date="2004-06" db="EMBL/GenBank/DDBJ databases">
        <authorList>
            <person name="Town C.D."/>
        </authorList>
    </citation>
    <scope>NUCLEOTIDE SEQUENCE</scope>
</reference>
<evidence type="ECO:0000313" key="2">
    <source>
        <dbReference type="EMBL" id="ABN06000.1"/>
    </source>
</evidence>
<gene>
    <name evidence="2" type="ORF">MtrDRAFT_AC149210g14v2</name>
</gene>
<name>A2Q263_MEDTR</name>
<accession>A2Q263</accession>
<sequence length="56" mass="6235">MLLPKKTEKAAAASNTPSKATKSPKEILNCLLKSVARRKLGERDCMRSENTERYGI</sequence>
<organism evidence="2">
    <name type="scientific">Medicago truncatula</name>
    <name type="common">Barrel medic</name>
    <name type="synonym">Medicago tribuloides</name>
    <dbReference type="NCBI Taxonomy" id="3880"/>
    <lineage>
        <taxon>Eukaryota</taxon>
        <taxon>Viridiplantae</taxon>
        <taxon>Streptophyta</taxon>
        <taxon>Embryophyta</taxon>
        <taxon>Tracheophyta</taxon>
        <taxon>Spermatophyta</taxon>
        <taxon>Magnoliopsida</taxon>
        <taxon>eudicotyledons</taxon>
        <taxon>Gunneridae</taxon>
        <taxon>Pentapetalae</taxon>
        <taxon>rosids</taxon>
        <taxon>fabids</taxon>
        <taxon>Fabales</taxon>
        <taxon>Fabaceae</taxon>
        <taxon>Papilionoideae</taxon>
        <taxon>50 kb inversion clade</taxon>
        <taxon>NPAAA clade</taxon>
        <taxon>Hologalegina</taxon>
        <taxon>IRL clade</taxon>
        <taxon>Trifolieae</taxon>
        <taxon>Medicago</taxon>
    </lineage>
</organism>
<reference evidence="2" key="2">
    <citation type="submission" date="2007-03" db="EMBL/GenBank/DDBJ databases">
        <authorList>
            <consortium name="The International Medicago Genome Annotation Group"/>
        </authorList>
    </citation>
    <scope>NUCLEOTIDE SEQUENCE</scope>
</reference>
<feature type="region of interest" description="Disordered" evidence="1">
    <location>
        <begin position="1"/>
        <end position="25"/>
    </location>
</feature>
<dbReference type="AlphaFoldDB" id="A2Q263"/>
<protein>
    <submittedName>
        <fullName evidence="2">Uncharacterized protein</fullName>
    </submittedName>
</protein>
<evidence type="ECO:0000256" key="1">
    <source>
        <dbReference type="SAM" id="MobiDB-lite"/>
    </source>
</evidence>
<proteinExistence type="predicted"/>
<dbReference type="EMBL" id="AC149210">
    <property type="protein sequence ID" value="ABN06000.1"/>
    <property type="molecule type" value="Genomic_DNA"/>
</dbReference>